<organism evidence="5 6">
    <name type="scientific">Diplodia intermedia</name>
    <dbReference type="NCBI Taxonomy" id="856260"/>
    <lineage>
        <taxon>Eukaryota</taxon>
        <taxon>Fungi</taxon>
        <taxon>Dikarya</taxon>
        <taxon>Ascomycota</taxon>
        <taxon>Pezizomycotina</taxon>
        <taxon>Dothideomycetes</taxon>
        <taxon>Dothideomycetes incertae sedis</taxon>
        <taxon>Botryosphaeriales</taxon>
        <taxon>Botryosphaeriaceae</taxon>
        <taxon>Diplodia</taxon>
    </lineage>
</organism>
<evidence type="ECO:0008006" key="7">
    <source>
        <dbReference type="Google" id="ProtNLM"/>
    </source>
</evidence>
<keyword evidence="3" id="KW-0378">Hydrolase</keyword>
<accession>A0ABR3TQW4</accession>
<evidence type="ECO:0000256" key="4">
    <source>
        <dbReference type="ARBA" id="ARBA00022833"/>
    </source>
</evidence>
<dbReference type="InterPro" id="IPR051013">
    <property type="entry name" value="MBL_superfamily_lactonases"/>
</dbReference>
<dbReference type="Gene3D" id="3.60.15.10">
    <property type="entry name" value="Ribonuclease Z/Hydroxyacylglutathione hydrolase-like"/>
    <property type="match status" value="2"/>
</dbReference>
<dbReference type="Proteomes" id="UP001521184">
    <property type="component" value="Unassembled WGS sequence"/>
</dbReference>
<proteinExistence type="inferred from homology"/>
<evidence type="ECO:0000313" key="5">
    <source>
        <dbReference type="EMBL" id="KAL1642592.1"/>
    </source>
</evidence>
<sequence length="303" mass="33940">MASRSLPQSASAVQLRLLDGGSFMAEMSKLHHGAANDRFRMYNWAFHIYHPATDRHVLWDLGMDGDPAKYTPWVQKFMFDDVHPVGPRVSIEEQLRRHGVDAERIDTVLFRPIAKTFPNATAYFGPDTKDFCSPGHLQDPSLQWDASFFDPVNATERWEELGGPWKPFGPFEKAMDFFGDGSFVIIQAPGHMPGNLCAAACTPRGDWVLLGSDCCHSRQLLDGSCEFAVFEVATGQKTCLQADIPAAKETVRRIREFEEMGAHVALAHDAQWMKEGSDEVLMALLDEDMKRAAAEKIPNDERP</sequence>
<dbReference type="CDD" id="cd07730">
    <property type="entry name" value="metallo-hydrolase-like_MBL-fold"/>
    <property type="match status" value="1"/>
</dbReference>
<keyword evidence="4" id="KW-0862">Zinc</keyword>
<dbReference type="PANTHER" id="PTHR42978">
    <property type="entry name" value="QUORUM-QUENCHING LACTONASE YTNP-RELATED-RELATED"/>
    <property type="match status" value="1"/>
</dbReference>
<comment type="similarity">
    <text evidence="1">Belongs to the metallo-beta-lactamase superfamily.</text>
</comment>
<keyword evidence="6" id="KW-1185">Reference proteome</keyword>
<dbReference type="EMBL" id="JAKEKT020000032">
    <property type="protein sequence ID" value="KAL1642592.1"/>
    <property type="molecule type" value="Genomic_DNA"/>
</dbReference>
<evidence type="ECO:0000313" key="6">
    <source>
        <dbReference type="Proteomes" id="UP001521184"/>
    </source>
</evidence>
<comment type="caution">
    <text evidence="5">The sequence shown here is derived from an EMBL/GenBank/DDBJ whole genome shotgun (WGS) entry which is preliminary data.</text>
</comment>
<evidence type="ECO:0000256" key="1">
    <source>
        <dbReference type="ARBA" id="ARBA00007749"/>
    </source>
</evidence>
<dbReference type="SUPFAM" id="SSF56281">
    <property type="entry name" value="Metallo-hydrolase/oxidoreductase"/>
    <property type="match status" value="1"/>
</dbReference>
<protein>
    <recommendedName>
        <fullName evidence="7">Metallo-beta-lactamase domain-containing protein</fullName>
    </recommendedName>
</protein>
<evidence type="ECO:0000256" key="3">
    <source>
        <dbReference type="ARBA" id="ARBA00022801"/>
    </source>
</evidence>
<dbReference type="InterPro" id="IPR036866">
    <property type="entry name" value="RibonucZ/Hydroxyglut_hydro"/>
</dbReference>
<gene>
    <name evidence="5" type="ORF">SLS58_005361</name>
</gene>
<name>A0ABR3TQW4_9PEZI</name>
<reference evidence="5 6" key="1">
    <citation type="journal article" date="2023" name="Plant Dis.">
        <title>First Report of Diplodia intermedia Causing Canker and Dieback Diseases on Apple Trees in Canada.</title>
        <authorList>
            <person name="Ellouze W."/>
            <person name="Ilyukhin E."/>
            <person name="Sulman M."/>
            <person name="Ali S."/>
        </authorList>
    </citation>
    <scope>NUCLEOTIDE SEQUENCE [LARGE SCALE GENOMIC DNA]</scope>
    <source>
        <strain evidence="5 6">M45-28</strain>
    </source>
</reference>
<keyword evidence="2" id="KW-0479">Metal-binding</keyword>
<evidence type="ECO:0000256" key="2">
    <source>
        <dbReference type="ARBA" id="ARBA00022723"/>
    </source>
</evidence>
<dbReference type="PANTHER" id="PTHR42978:SF4">
    <property type="entry name" value="METALLO-BETA-LACTAMASE DOMAIN-CONTAINING PROTEIN"/>
    <property type="match status" value="1"/>
</dbReference>